<dbReference type="EMBL" id="VLLE01000008">
    <property type="protein sequence ID" value="TWI77966.1"/>
    <property type="molecule type" value="Genomic_DNA"/>
</dbReference>
<evidence type="ECO:0000313" key="3">
    <source>
        <dbReference type="Proteomes" id="UP000316167"/>
    </source>
</evidence>
<comment type="caution">
    <text evidence="2">The sequence shown here is derived from an EMBL/GenBank/DDBJ whole genome shotgun (WGS) entry which is preliminary data.</text>
</comment>
<feature type="chain" id="PRO_5022189062" evidence="1">
    <location>
        <begin position="21"/>
        <end position="163"/>
    </location>
</feature>
<dbReference type="RefSeq" id="WP_144888664.1">
    <property type="nucleotide sequence ID" value="NZ_VLLE01000008.1"/>
</dbReference>
<dbReference type="PROSITE" id="PS51257">
    <property type="entry name" value="PROKAR_LIPOPROTEIN"/>
    <property type="match status" value="1"/>
</dbReference>
<accession>A0A562SBD3</accession>
<protein>
    <submittedName>
        <fullName evidence="2">Uncharacterized protein</fullName>
    </submittedName>
</protein>
<evidence type="ECO:0000313" key="2">
    <source>
        <dbReference type="EMBL" id="TWI77966.1"/>
    </source>
</evidence>
<keyword evidence="3" id="KW-1185">Reference proteome</keyword>
<dbReference type="AlphaFoldDB" id="A0A562SBD3"/>
<name>A0A562SBD3_9BACT</name>
<feature type="signal peptide" evidence="1">
    <location>
        <begin position="1"/>
        <end position="20"/>
    </location>
</feature>
<sequence length="163" mass="18303">MKKNMLILIAGLLSCLGTIAQMKTSVTLEYYKKCMEYCKSLTNSAEREICMRGCANLGNAVTTVNIRTLERAASFVTSLSNRKWREGENEFSSDSKKGLRYFAVVDGGRIVDYVVRNKAGTLIPSKVVSIGKETKRCFIWVNGELVEVRCPDVIIIVHEKVRQ</sequence>
<evidence type="ECO:0000256" key="1">
    <source>
        <dbReference type="SAM" id="SignalP"/>
    </source>
</evidence>
<dbReference type="Proteomes" id="UP000316167">
    <property type="component" value="Unassembled WGS sequence"/>
</dbReference>
<organism evidence="2 3">
    <name type="scientific">Lacibacter cauensis</name>
    <dbReference type="NCBI Taxonomy" id="510947"/>
    <lineage>
        <taxon>Bacteria</taxon>
        <taxon>Pseudomonadati</taxon>
        <taxon>Bacteroidota</taxon>
        <taxon>Chitinophagia</taxon>
        <taxon>Chitinophagales</taxon>
        <taxon>Chitinophagaceae</taxon>
        <taxon>Lacibacter</taxon>
    </lineage>
</organism>
<keyword evidence="1" id="KW-0732">Signal</keyword>
<gene>
    <name evidence="2" type="ORF">IQ13_4208</name>
</gene>
<proteinExistence type="predicted"/>
<reference evidence="2 3" key="1">
    <citation type="journal article" date="2015" name="Stand. Genomic Sci.">
        <title>Genomic Encyclopedia of Bacterial and Archaeal Type Strains, Phase III: the genomes of soil and plant-associated and newly described type strains.</title>
        <authorList>
            <person name="Whitman W.B."/>
            <person name="Woyke T."/>
            <person name="Klenk H.P."/>
            <person name="Zhou Y."/>
            <person name="Lilburn T.G."/>
            <person name="Beck B.J."/>
            <person name="De Vos P."/>
            <person name="Vandamme P."/>
            <person name="Eisen J.A."/>
            <person name="Garrity G."/>
            <person name="Hugenholtz P."/>
            <person name="Kyrpides N.C."/>
        </authorList>
    </citation>
    <scope>NUCLEOTIDE SEQUENCE [LARGE SCALE GENOMIC DNA]</scope>
    <source>
        <strain evidence="2 3">CGMCC 1.7271</strain>
    </source>
</reference>